<evidence type="ECO:0000259" key="2">
    <source>
        <dbReference type="Pfam" id="PF03399"/>
    </source>
</evidence>
<gene>
    <name evidence="3" type="ORF">X975_00003</name>
</gene>
<dbReference type="PANTHER" id="PTHR12436:SF3">
    <property type="entry name" value="GERMINAL-CENTER ASSOCIATED NUCLEAR PROTEIN"/>
    <property type="match status" value="1"/>
</dbReference>
<dbReference type="GO" id="GO:0070390">
    <property type="term" value="C:transcription export complex 2"/>
    <property type="evidence" value="ECO:0007669"/>
    <property type="project" value="TreeGrafter"/>
</dbReference>
<evidence type="ECO:0000313" key="4">
    <source>
        <dbReference type="Proteomes" id="UP000054359"/>
    </source>
</evidence>
<feature type="region of interest" description="Disordered" evidence="1">
    <location>
        <begin position="30"/>
        <end position="69"/>
    </location>
</feature>
<reference evidence="3 4" key="1">
    <citation type="submission" date="2013-11" db="EMBL/GenBank/DDBJ databases">
        <title>Genome sequencing of Stegodyphus mimosarum.</title>
        <authorList>
            <person name="Bechsgaard J."/>
        </authorList>
    </citation>
    <scope>NUCLEOTIDE SEQUENCE [LARGE SCALE GENOMIC DNA]</scope>
</reference>
<name>A0A087SZT3_STEMI</name>
<protein>
    <submittedName>
        <fullName evidence="3">MCM3-associated protein</fullName>
    </submittedName>
</protein>
<keyword evidence="4" id="KW-1185">Reference proteome</keyword>
<feature type="domain" description="SAC3/GANP/THP3 conserved" evidence="2">
    <location>
        <begin position="115"/>
        <end position="209"/>
    </location>
</feature>
<evidence type="ECO:0000256" key="1">
    <source>
        <dbReference type="SAM" id="MobiDB-lite"/>
    </source>
</evidence>
<proteinExistence type="predicted"/>
<accession>A0A087SZT3</accession>
<dbReference type="OrthoDB" id="6425801at2759"/>
<dbReference type="STRING" id="407821.A0A087SZT3"/>
<feature type="non-terminal residue" evidence="3">
    <location>
        <position position="209"/>
    </location>
</feature>
<dbReference type="EMBL" id="KK112716">
    <property type="protein sequence ID" value="KFM58372.1"/>
    <property type="molecule type" value="Genomic_DNA"/>
</dbReference>
<dbReference type="Proteomes" id="UP000054359">
    <property type="component" value="Unassembled WGS sequence"/>
</dbReference>
<dbReference type="InterPro" id="IPR045107">
    <property type="entry name" value="SAC3/GANP/THP3"/>
</dbReference>
<dbReference type="AlphaFoldDB" id="A0A087SZT3"/>
<dbReference type="Gene3D" id="1.25.40.990">
    <property type="match status" value="1"/>
</dbReference>
<evidence type="ECO:0000313" key="3">
    <source>
        <dbReference type="EMBL" id="KFM58372.1"/>
    </source>
</evidence>
<dbReference type="GO" id="GO:0006406">
    <property type="term" value="P:mRNA export from nucleus"/>
    <property type="evidence" value="ECO:0007669"/>
    <property type="project" value="TreeGrafter"/>
</dbReference>
<dbReference type="GO" id="GO:0005737">
    <property type="term" value="C:cytoplasm"/>
    <property type="evidence" value="ECO:0007669"/>
    <property type="project" value="TreeGrafter"/>
</dbReference>
<dbReference type="InterPro" id="IPR005062">
    <property type="entry name" value="SAC3/GANP/THP3_conserved"/>
</dbReference>
<dbReference type="Pfam" id="PF03399">
    <property type="entry name" value="SAC3_GANP"/>
    <property type="match status" value="1"/>
</dbReference>
<organism evidence="3 4">
    <name type="scientific">Stegodyphus mimosarum</name>
    <name type="common">African social velvet spider</name>
    <dbReference type="NCBI Taxonomy" id="407821"/>
    <lineage>
        <taxon>Eukaryota</taxon>
        <taxon>Metazoa</taxon>
        <taxon>Ecdysozoa</taxon>
        <taxon>Arthropoda</taxon>
        <taxon>Chelicerata</taxon>
        <taxon>Arachnida</taxon>
        <taxon>Araneae</taxon>
        <taxon>Araneomorphae</taxon>
        <taxon>Entelegynae</taxon>
        <taxon>Eresoidea</taxon>
        <taxon>Eresidae</taxon>
        <taxon>Stegodyphus</taxon>
    </lineage>
</organism>
<dbReference type="PANTHER" id="PTHR12436">
    <property type="entry name" value="80 KDA MCM3-ASSOCIATED PROTEIN"/>
    <property type="match status" value="1"/>
</dbReference>
<sequence>MSKSRLKAAEKKQREKELDKKFELFLHSAKHAMSKHSSKSETSTKISNLESDKQKSSAESGENVAEDQHLKIMEEPAFTAQERLKVLNARDSLIRLNIKSEETERKKVIGSCPDMCPEKERYSRIAKNCLSVLEMKMALDPKTSSRDADHRYMIKEYSRSSADQQEPLPHELRPVSVLKFTMDYIICNLMDMQLDAVTIRDWYDFIWNR</sequence>